<feature type="domain" description="Fungal-type protein kinase" evidence="2">
    <location>
        <begin position="278"/>
        <end position="371"/>
    </location>
</feature>
<dbReference type="PANTHER" id="PTHR38248">
    <property type="entry name" value="FUNK1 6"/>
    <property type="match status" value="1"/>
</dbReference>
<proteinExistence type="predicted"/>
<evidence type="ECO:0000313" key="3">
    <source>
        <dbReference type="EMBL" id="TFK20536.1"/>
    </source>
</evidence>
<accession>A0A5C3KK16</accession>
<dbReference type="Pfam" id="PF17667">
    <property type="entry name" value="Pkinase_fungal"/>
    <property type="match status" value="2"/>
</dbReference>
<evidence type="ECO:0000259" key="2">
    <source>
        <dbReference type="Pfam" id="PF17667"/>
    </source>
</evidence>
<dbReference type="OrthoDB" id="5584477at2759"/>
<dbReference type="GO" id="GO:0004672">
    <property type="term" value="F:protein kinase activity"/>
    <property type="evidence" value="ECO:0007669"/>
    <property type="project" value="InterPro"/>
</dbReference>
<dbReference type="PROSITE" id="PS00109">
    <property type="entry name" value="PROTEIN_KINASE_TYR"/>
    <property type="match status" value="1"/>
</dbReference>
<organism evidence="3 4">
    <name type="scientific">Coprinopsis marcescibilis</name>
    <name type="common">Agaric fungus</name>
    <name type="synonym">Psathyrella marcescibilis</name>
    <dbReference type="NCBI Taxonomy" id="230819"/>
    <lineage>
        <taxon>Eukaryota</taxon>
        <taxon>Fungi</taxon>
        <taxon>Dikarya</taxon>
        <taxon>Basidiomycota</taxon>
        <taxon>Agaricomycotina</taxon>
        <taxon>Agaricomycetes</taxon>
        <taxon>Agaricomycetidae</taxon>
        <taxon>Agaricales</taxon>
        <taxon>Agaricineae</taxon>
        <taxon>Psathyrellaceae</taxon>
        <taxon>Coprinopsis</taxon>
    </lineage>
</organism>
<name>A0A5C3KK16_COPMA</name>
<dbReference type="Proteomes" id="UP000307440">
    <property type="component" value="Unassembled WGS sequence"/>
</dbReference>
<reference evidence="3 4" key="1">
    <citation type="journal article" date="2019" name="Nat. Ecol. Evol.">
        <title>Megaphylogeny resolves global patterns of mushroom evolution.</title>
        <authorList>
            <person name="Varga T."/>
            <person name="Krizsan K."/>
            <person name="Foldi C."/>
            <person name="Dima B."/>
            <person name="Sanchez-Garcia M."/>
            <person name="Sanchez-Ramirez S."/>
            <person name="Szollosi G.J."/>
            <person name="Szarkandi J.G."/>
            <person name="Papp V."/>
            <person name="Albert L."/>
            <person name="Andreopoulos W."/>
            <person name="Angelini C."/>
            <person name="Antonin V."/>
            <person name="Barry K.W."/>
            <person name="Bougher N.L."/>
            <person name="Buchanan P."/>
            <person name="Buyck B."/>
            <person name="Bense V."/>
            <person name="Catcheside P."/>
            <person name="Chovatia M."/>
            <person name="Cooper J."/>
            <person name="Damon W."/>
            <person name="Desjardin D."/>
            <person name="Finy P."/>
            <person name="Geml J."/>
            <person name="Haridas S."/>
            <person name="Hughes K."/>
            <person name="Justo A."/>
            <person name="Karasinski D."/>
            <person name="Kautmanova I."/>
            <person name="Kiss B."/>
            <person name="Kocsube S."/>
            <person name="Kotiranta H."/>
            <person name="LaButti K.M."/>
            <person name="Lechner B.E."/>
            <person name="Liimatainen K."/>
            <person name="Lipzen A."/>
            <person name="Lukacs Z."/>
            <person name="Mihaltcheva S."/>
            <person name="Morgado L.N."/>
            <person name="Niskanen T."/>
            <person name="Noordeloos M.E."/>
            <person name="Ohm R.A."/>
            <person name="Ortiz-Santana B."/>
            <person name="Ovrebo C."/>
            <person name="Racz N."/>
            <person name="Riley R."/>
            <person name="Savchenko A."/>
            <person name="Shiryaev A."/>
            <person name="Soop K."/>
            <person name="Spirin V."/>
            <person name="Szebenyi C."/>
            <person name="Tomsovsky M."/>
            <person name="Tulloss R.E."/>
            <person name="Uehling J."/>
            <person name="Grigoriev I.V."/>
            <person name="Vagvolgyi C."/>
            <person name="Papp T."/>
            <person name="Martin F.M."/>
            <person name="Miettinen O."/>
            <person name="Hibbett D.S."/>
            <person name="Nagy L.G."/>
        </authorList>
    </citation>
    <scope>NUCLEOTIDE SEQUENCE [LARGE SCALE GENOMIC DNA]</scope>
    <source>
        <strain evidence="3 4">CBS 121175</strain>
    </source>
</reference>
<dbReference type="InterPro" id="IPR008266">
    <property type="entry name" value="Tyr_kinase_AS"/>
</dbReference>
<evidence type="ECO:0000313" key="4">
    <source>
        <dbReference type="Proteomes" id="UP000307440"/>
    </source>
</evidence>
<feature type="region of interest" description="Disordered" evidence="1">
    <location>
        <begin position="512"/>
        <end position="549"/>
    </location>
</feature>
<dbReference type="PANTHER" id="PTHR38248:SF2">
    <property type="entry name" value="FUNK1 11"/>
    <property type="match status" value="1"/>
</dbReference>
<dbReference type="AlphaFoldDB" id="A0A5C3KK16"/>
<dbReference type="Gene3D" id="1.10.510.10">
    <property type="entry name" value="Transferase(Phosphotransferase) domain 1"/>
    <property type="match status" value="1"/>
</dbReference>
<feature type="domain" description="Fungal-type protein kinase" evidence="2">
    <location>
        <begin position="81"/>
        <end position="262"/>
    </location>
</feature>
<evidence type="ECO:0000256" key="1">
    <source>
        <dbReference type="SAM" id="MobiDB-lite"/>
    </source>
</evidence>
<keyword evidence="4" id="KW-1185">Reference proteome</keyword>
<feature type="compositionally biased region" description="Polar residues" evidence="1">
    <location>
        <begin position="517"/>
        <end position="527"/>
    </location>
</feature>
<dbReference type="InterPro" id="IPR011009">
    <property type="entry name" value="Kinase-like_dom_sf"/>
</dbReference>
<dbReference type="STRING" id="230819.A0A5C3KK16"/>
<sequence>MLADEGWVKSLYGSVETAALINSYLNKTPLYKDGRWTGLGAVITSKEDIHEPMFEIVEDILTSFPQTSEAGSPPKRTSLISKMKNSNIHVASELDSKIGDVMEHIRHLAGYVRQVHAHQGSHDFARTMVLSQSRARLFHFDKSGILYSSPFDIHTDAALFNSASIPHWKAAKNGKNVVGTLVAPGKNKSLVNYTIVRDKPSFQRYSLLGRVKVAWRIVDEDGNKLLVKDSWQAPPSSTQTPEHKPLKMASNLTGVSRVIAYVEEEDHRDTLTLRGLNHRRLHSVNILHRDISIHNVLLGKPDAPSGWRGILIDLDMAVNLLETENDHPPADFRTLHGSTMALRSYDPKHSPCMLTQDYLDDKESFFYLMTYLGMRYTENGETRKDVDSEILLWNHEEARISLMAKRGFLCGRCILGESLIVVSKHWSKLFTGILINLYSFISQIYNERLDIMDGWSSTNIEDLRDGWQSHYETVLQIFSGPLVQQEKERAKNALEEAGLDVIVAPSLQAPMADRKASASQTSHNIIKSSLARKRSPEEEESAHNGEKSL</sequence>
<protein>
    <recommendedName>
        <fullName evidence="2">Fungal-type protein kinase domain-containing protein</fullName>
    </recommendedName>
</protein>
<dbReference type="EMBL" id="ML210296">
    <property type="protein sequence ID" value="TFK20536.1"/>
    <property type="molecule type" value="Genomic_DNA"/>
</dbReference>
<dbReference type="InterPro" id="IPR040976">
    <property type="entry name" value="Pkinase_fungal"/>
</dbReference>
<dbReference type="SUPFAM" id="SSF56112">
    <property type="entry name" value="Protein kinase-like (PK-like)"/>
    <property type="match status" value="1"/>
</dbReference>
<gene>
    <name evidence="3" type="ORF">FA15DRAFT_659001</name>
</gene>